<sequence length="238" mass="26550">MEGVMDAIERVFLTKGGIPYPVSGQGCSSPNLVDAPSTCNQTWLIWSADKAWSNVSLRSDTPKADSKNSYCASGRKNVTSNGRGSIPESNRGRPVHISANSLTIEEEEVELNAKIADHFKLENIGITENPDISDEETFRRLEESMKFENGHYTVGLPWIIPRLELPDNYGRAWGQLNSLLKALQKKPELLQQYHLQINGLLEKEFVEEASRNPAGPKFYMPHHAVIKAEKATKNEDSA</sequence>
<dbReference type="PANTHER" id="PTHR47331:SF1">
    <property type="entry name" value="GAG-LIKE PROTEIN"/>
    <property type="match status" value="1"/>
</dbReference>
<evidence type="ECO:0000313" key="3">
    <source>
        <dbReference type="WBParaSite" id="jg23879"/>
    </source>
</evidence>
<name>A0A915DX38_9BILA</name>
<dbReference type="Proteomes" id="UP000887574">
    <property type="component" value="Unplaced"/>
</dbReference>
<reference evidence="3" key="1">
    <citation type="submission" date="2022-11" db="UniProtKB">
        <authorList>
            <consortium name="WormBaseParasite"/>
        </authorList>
    </citation>
    <scope>IDENTIFICATION</scope>
</reference>
<evidence type="ECO:0000313" key="2">
    <source>
        <dbReference type="Proteomes" id="UP000887574"/>
    </source>
</evidence>
<keyword evidence="2" id="KW-1185">Reference proteome</keyword>
<dbReference type="PANTHER" id="PTHR47331">
    <property type="entry name" value="PHD-TYPE DOMAIN-CONTAINING PROTEIN"/>
    <property type="match status" value="1"/>
</dbReference>
<feature type="region of interest" description="Disordered" evidence="1">
    <location>
        <begin position="58"/>
        <end position="94"/>
    </location>
</feature>
<feature type="compositionally biased region" description="Polar residues" evidence="1">
    <location>
        <begin position="67"/>
        <end position="83"/>
    </location>
</feature>
<dbReference type="AlphaFoldDB" id="A0A915DX38"/>
<accession>A0A915DX38</accession>
<protein>
    <submittedName>
        <fullName evidence="3">Uncharacterized protein</fullName>
    </submittedName>
</protein>
<proteinExistence type="predicted"/>
<evidence type="ECO:0000256" key="1">
    <source>
        <dbReference type="SAM" id="MobiDB-lite"/>
    </source>
</evidence>
<organism evidence="2 3">
    <name type="scientific">Ditylenchus dipsaci</name>
    <dbReference type="NCBI Taxonomy" id="166011"/>
    <lineage>
        <taxon>Eukaryota</taxon>
        <taxon>Metazoa</taxon>
        <taxon>Ecdysozoa</taxon>
        <taxon>Nematoda</taxon>
        <taxon>Chromadorea</taxon>
        <taxon>Rhabditida</taxon>
        <taxon>Tylenchina</taxon>
        <taxon>Tylenchomorpha</taxon>
        <taxon>Sphaerularioidea</taxon>
        <taxon>Anguinidae</taxon>
        <taxon>Anguininae</taxon>
        <taxon>Ditylenchus</taxon>
    </lineage>
</organism>
<dbReference type="WBParaSite" id="jg23879">
    <property type="protein sequence ID" value="jg23879"/>
    <property type="gene ID" value="jg23879"/>
</dbReference>